<feature type="transmembrane region" description="Helical" evidence="6">
    <location>
        <begin position="143"/>
        <end position="168"/>
    </location>
</feature>
<dbReference type="InterPro" id="IPR000175">
    <property type="entry name" value="Na/ntran_symport"/>
</dbReference>
<feature type="transmembrane region" description="Helical" evidence="6">
    <location>
        <begin position="216"/>
        <end position="240"/>
    </location>
</feature>
<feature type="transmembrane region" description="Helical" evidence="6">
    <location>
        <begin position="308"/>
        <end position="332"/>
    </location>
</feature>
<dbReference type="Proteomes" id="UP000006443">
    <property type="component" value="Unassembled WGS sequence"/>
</dbReference>
<keyword evidence="8" id="KW-1185">Reference proteome</keyword>
<gene>
    <name evidence="7" type="ORF">DealDRAFT_0602</name>
</gene>
<proteinExistence type="predicted"/>
<comment type="subcellular location">
    <subcellularLocation>
        <location evidence="1">Membrane</location>
        <topology evidence="1">Multi-pass membrane protein</topology>
    </subcellularLocation>
</comment>
<dbReference type="SUPFAM" id="SSF161070">
    <property type="entry name" value="SNF-like"/>
    <property type="match status" value="1"/>
</dbReference>
<keyword evidence="5 6" id="KW-0472">Membrane</keyword>
<evidence type="ECO:0000256" key="4">
    <source>
        <dbReference type="ARBA" id="ARBA00022989"/>
    </source>
</evidence>
<feature type="transmembrane region" description="Helical" evidence="6">
    <location>
        <begin position="344"/>
        <end position="364"/>
    </location>
</feature>
<protein>
    <submittedName>
        <fullName evidence="7">Sodium:neurotransmitter symporter</fullName>
    </submittedName>
</protein>
<dbReference type="eggNOG" id="COG0733">
    <property type="taxonomic scope" value="Bacteria"/>
</dbReference>
<dbReference type="InterPro" id="IPR047218">
    <property type="entry name" value="YocR/YhdH-like"/>
</dbReference>
<keyword evidence="2" id="KW-0813">Transport</keyword>
<evidence type="ECO:0000256" key="3">
    <source>
        <dbReference type="ARBA" id="ARBA00022692"/>
    </source>
</evidence>
<sequence length="446" mass="48183">MSGKREQWNSRIGFILATVGSAVGLGNVWRFPTVVVQSGGGAFVALFLLIVVVVGVPLIIAELTLGRAGKQNIVSTFSRLAPNTRWWLVGLFSLVTVFIIISFYSVIAGWAVIYFVGSVMGIFTGLDAAGLTQLNQQLISNPVIPVLGQAVFIFFTVLIVLLGVTGGIERISKIIMPGIVVILLILLGRTLSLEGAVEGVIWFFRPELGLINVNTALDAVGQVFFSFSLGMGAILTYGSYLTDEENIPQSAFLIGVADVGIAILMGLIVIPALFAFNIEPGVGPAIVFVTLPAIFNTLPWPIFWSSLFFLMLSFAAITSAVSLLEVAAAYIVDQRGWTRKAAAITMGVLIFVFGLPAVLSQGVLSNVVFLGRDILDFMDFVSSSFFLPISGLLIVIFLGWVWSTDIALLEIEKGSPGFYWGRAWSFLIRFVMPIAIFYIFITGIRG</sequence>
<evidence type="ECO:0000256" key="5">
    <source>
        <dbReference type="ARBA" id="ARBA00023136"/>
    </source>
</evidence>
<feature type="transmembrane region" description="Helical" evidence="6">
    <location>
        <begin position="252"/>
        <end position="275"/>
    </location>
</feature>
<accession>C0GDF1</accession>
<feature type="transmembrane region" description="Helical" evidence="6">
    <location>
        <begin position="423"/>
        <end position="441"/>
    </location>
</feature>
<dbReference type="InterPro" id="IPR037272">
    <property type="entry name" value="SNS_sf"/>
</dbReference>
<dbReference type="AlphaFoldDB" id="C0GDF1"/>
<dbReference type="STRING" id="555088.DealDRAFT_0602"/>
<dbReference type="PANTHER" id="PTHR42948">
    <property type="entry name" value="TRANSPORTER"/>
    <property type="match status" value="1"/>
</dbReference>
<dbReference type="EMBL" id="ACJM01000002">
    <property type="protein sequence ID" value="EEG78672.1"/>
    <property type="molecule type" value="Genomic_DNA"/>
</dbReference>
<evidence type="ECO:0000313" key="7">
    <source>
        <dbReference type="EMBL" id="EEG78672.1"/>
    </source>
</evidence>
<dbReference type="NCBIfam" id="NF037979">
    <property type="entry name" value="Na_transp"/>
    <property type="match status" value="1"/>
</dbReference>
<keyword evidence="3 6" id="KW-0812">Transmembrane</keyword>
<feature type="transmembrane region" description="Helical" evidence="6">
    <location>
        <begin position="43"/>
        <end position="65"/>
    </location>
</feature>
<evidence type="ECO:0000256" key="6">
    <source>
        <dbReference type="SAM" id="Phobius"/>
    </source>
</evidence>
<feature type="transmembrane region" description="Helical" evidence="6">
    <location>
        <begin position="174"/>
        <end position="204"/>
    </location>
</feature>
<dbReference type="OrthoDB" id="9762833at2"/>
<dbReference type="RefSeq" id="WP_008514735.1">
    <property type="nucleotide sequence ID" value="NZ_ACJM01000002.1"/>
</dbReference>
<dbReference type="PANTHER" id="PTHR42948:SF1">
    <property type="entry name" value="TRANSPORTER"/>
    <property type="match status" value="1"/>
</dbReference>
<feature type="transmembrane region" description="Helical" evidence="6">
    <location>
        <begin position="282"/>
        <end position="302"/>
    </location>
</feature>
<organism evidence="7 8">
    <name type="scientific">Dethiobacter alkaliphilus AHT 1</name>
    <dbReference type="NCBI Taxonomy" id="555088"/>
    <lineage>
        <taxon>Bacteria</taxon>
        <taxon>Bacillati</taxon>
        <taxon>Bacillota</taxon>
        <taxon>Dethiobacteria</taxon>
        <taxon>Dethiobacterales</taxon>
        <taxon>Dethiobacteraceae</taxon>
        <taxon>Dethiobacter</taxon>
    </lineage>
</organism>
<evidence type="ECO:0000256" key="1">
    <source>
        <dbReference type="ARBA" id="ARBA00004141"/>
    </source>
</evidence>
<feature type="transmembrane region" description="Helical" evidence="6">
    <location>
        <begin position="384"/>
        <end position="402"/>
    </location>
</feature>
<dbReference type="CDD" id="cd10336">
    <property type="entry name" value="SLC6sbd_Tyt1-Like"/>
    <property type="match status" value="1"/>
</dbReference>
<feature type="transmembrane region" description="Helical" evidence="6">
    <location>
        <begin position="86"/>
        <end position="106"/>
    </location>
</feature>
<dbReference type="GO" id="GO:0016020">
    <property type="term" value="C:membrane"/>
    <property type="evidence" value="ECO:0007669"/>
    <property type="project" value="UniProtKB-SubCell"/>
</dbReference>
<evidence type="ECO:0000313" key="8">
    <source>
        <dbReference type="Proteomes" id="UP000006443"/>
    </source>
</evidence>
<evidence type="ECO:0000256" key="2">
    <source>
        <dbReference type="ARBA" id="ARBA00022448"/>
    </source>
</evidence>
<reference evidence="7 8" key="1">
    <citation type="submission" date="2009-02" db="EMBL/GenBank/DDBJ databases">
        <title>Sequencing of the draft genome and assembly of Dethiobacter alkaliphilus AHT 1.</title>
        <authorList>
            <consortium name="US DOE Joint Genome Institute (JGI-PGF)"/>
            <person name="Lucas S."/>
            <person name="Copeland A."/>
            <person name="Lapidus A."/>
            <person name="Glavina del Rio T."/>
            <person name="Dalin E."/>
            <person name="Tice H."/>
            <person name="Bruce D."/>
            <person name="Goodwin L."/>
            <person name="Pitluck S."/>
            <person name="Larimer F."/>
            <person name="Land M.L."/>
            <person name="Hauser L."/>
            <person name="Muyzer G."/>
        </authorList>
    </citation>
    <scope>NUCLEOTIDE SEQUENCE [LARGE SCALE GENOMIC DNA]</scope>
    <source>
        <strain evidence="7 8">AHT 1</strain>
    </source>
</reference>
<dbReference type="PRINTS" id="PR00176">
    <property type="entry name" value="NANEUSMPORT"/>
</dbReference>
<feature type="transmembrane region" description="Helical" evidence="6">
    <location>
        <begin position="12"/>
        <end position="31"/>
    </location>
</feature>
<dbReference type="PROSITE" id="PS50267">
    <property type="entry name" value="NA_NEUROTRAN_SYMP_3"/>
    <property type="match status" value="1"/>
</dbReference>
<name>C0GDF1_DETAL</name>
<dbReference type="Pfam" id="PF00209">
    <property type="entry name" value="SNF"/>
    <property type="match status" value="2"/>
</dbReference>
<comment type="caution">
    <text evidence="7">The sequence shown here is derived from an EMBL/GenBank/DDBJ whole genome shotgun (WGS) entry which is preliminary data.</text>
</comment>
<keyword evidence="4 6" id="KW-1133">Transmembrane helix</keyword>